<dbReference type="InterPro" id="IPR055303">
    <property type="entry name" value="ATMIN"/>
</dbReference>
<reference evidence="3" key="2">
    <citation type="submission" date="2022-08" db="UniProtKB">
        <authorList>
            <consortium name="EnsemblMetazoa"/>
        </authorList>
    </citation>
    <scope>IDENTIFICATION</scope>
    <source>
        <strain evidence="3">STECLA/ALBI9_A</strain>
    </source>
</reference>
<evidence type="ECO:0000259" key="2">
    <source>
        <dbReference type="PROSITE" id="PS50157"/>
    </source>
</evidence>
<dbReference type="GO" id="GO:0000976">
    <property type="term" value="F:transcription cis-regulatory region binding"/>
    <property type="evidence" value="ECO:0007669"/>
    <property type="project" value="InterPro"/>
</dbReference>
<evidence type="ECO:0000313" key="3">
    <source>
        <dbReference type="EnsemblMetazoa" id="AALB007442-PA"/>
    </source>
</evidence>
<dbReference type="GO" id="GO:0045944">
    <property type="term" value="P:positive regulation of transcription by RNA polymerase II"/>
    <property type="evidence" value="ECO:0007669"/>
    <property type="project" value="InterPro"/>
</dbReference>
<dbReference type="GO" id="GO:0000981">
    <property type="term" value="F:DNA-binding transcription factor activity, RNA polymerase II-specific"/>
    <property type="evidence" value="ECO:0007669"/>
    <property type="project" value="TreeGrafter"/>
</dbReference>
<dbReference type="PANTHER" id="PTHR46664">
    <property type="entry name" value="ATM INTERACTOR"/>
    <property type="match status" value="1"/>
</dbReference>
<organism evidence="3 4">
    <name type="scientific">Anopheles albimanus</name>
    <name type="common">New world malaria mosquito</name>
    <dbReference type="NCBI Taxonomy" id="7167"/>
    <lineage>
        <taxon>Eukaryota</taxon>
        <taxon>Metazoa</taxon>
        <taxon>Ecdysozoa</taxon>
        <taxon>Arthropoda</taxon>
        <taxon>Hexapoda</taxon>
        <taxon>Insecta</taxon>
        <taxon>Pterygota</taxon>
        <taxon>Neoptera</taxon>
        <taxon>Endopterygota</taxon>
        <taxon>Diptera</taxon>
        <taxon>Nematocera</taxon>
        <taxon>Culicoidea</taxon>
        <taxon>Culicidae</taxon>
        <taxon>Anophelinae</taxon>
        <taxon>Anopheles</taxon>
    </lineage>
</organism>
<dbReference type="SUPFAM" id="SSF57667">
    <property type="entry name" value="beta-beta-alpha zinc fingers"/>
    <property type="match status" value="1"/>
</dbReference>
<name>A0A182FLN3_ANOAL</name>
<dbReference type="InterPro" id="IPR036236">
    <property type="entry name" value="Znf_C2H2_sf"/>
</dbReference>
<accession>A0A182FLN3</accession>
<protein>
    <recommendedName>
        <fullName evidence="2">C2H2-type domain-containing protein</fullName>
    </recommendedName>
</protein>
<feature type="region of interest" description="Disordered" evidence="1">
    <location>
        <begin position="208"/>
        <end position="227"/>
    </location>
</feature>
<dbReference type="AlphaFoldDB" id="A0A182FLN3"/>
<dbReference type="PROSITE" id="PS00028">
    <property type="entry name" value="ZINC_FINGER_C2H2_1"/>
    <property type="match status" value="2"/>
</dbReference>
<dbReference type="Gene3D" id="3.30.160.60">
    <property type="entry name" value="Classic Zinc Finger"/>
    <property type="match status" value="1"/>
</dbReference>
<dbReference type="VEuPathDB" id="VectorBase:AALB007442"/>
<feature type="compositionally biased region" description="Polar residues" evidence="1">
    <location>
        <begin position="382"/>
        <end position="393"/>
    </location>
</feature>
<dbReference type="InterPro" id="IPR013087">
    <property type="entry name" value="Znf_C2H2_type"/>
</dbReference>
<feature type="region of interest" description="Disordered" evidence="1">
    <location>
        <begin position="371"/>
        <end position="410"/>
    </location>
</feature>
<reference evidence="3 4" key="1">
    <citation type="journal article" date="2017" name="G3 (Bethesda)">
        <title>The Physical Genome Mapping of Anopheles albimanus Corrected Scaffold Misassemblies and Identified Interarm Rearrangements in Genus Anopheles.</title>
        <authorList>
            <person name="Artemov G.N."/>
            <person name="Peery A.N."/>
            <person name="Jiang X."/>
            <person name="Tu Z."/>
            <person name="Stegniy V.N."/>
            <person name="Sharakhova M.V."/>
            <person name="Sharakhov I.V."/>
        </authorList>
    </citation>
    <scope>NUCLEOTIDE SEQUENCE [LARGE SCALE GENOMIC DNA]</scope>
    <source>
        <strain evidence="3 4">ALBI9_A</strain>
    </source>
</reference>
<dbReference type="Pfam" id="PF00096">
    <property type="entry name" value="zf-C2H2"/>
    <property type="match status" value="2"/>
</dbReference>
<feature type="domain" description="C2H2-type" evidence="2">
    <location>
        <begin position="138"/>
        <end position="167"/>
    </location>
</feature>
<dbReference type="EnsemblMetazoa" id="AALB007442-RA">
    <property type="protein sequence ID" value="AALB007442-PA"/>
    <property type="gene ID" value="AALB007442"/>
</dbReference>
<dbReference type="PANTHER" id="PTHR46664:SF1">
    <property type="entry name" value="ATM INTERACTOR"/>
    <property type="match status" value="1"/>
</dbReference>
<feature type="domain" description="C2H2-type" evidence="2">
    <location>
        <begin position="28"/>
        <end position="58"/>
    </location>
</feature>
<proteinExistence type="predicted"/>
<dbReference type="STRING" id="7167.A0A182FLN3"/>
<keyword evidence="4" id="KW-1185">Reference proteome</keyword>
<sequence>MNLEPTRVASAITKVFLTREEILARKLYPCPIGSCGEVFRNAAHLQLHIVRRHKLEPNRDRKPPEGSQHFYCPSLHCPYYQKPLEEGNGSRHFLSFRSLKQHFLKVHEERTVVCTGCEKTFATESFLRHHLQSCGRTFTCDHCSASYGSREALLTHARRKAHGYENLVANGAPRGARKRRKTPSFTATHRAGEAKSVAVQTMSNITDRATQTNQSRRPEQDPYNYDQPPTVASVDAAVTATDLYPLEPVSGRPLFSMSLMGPLAPSNDSENSIPLVCTETQTDFIDVMLTSGINRHDPMLSYTHMCTQTSDMPAGLLTDLGLSTIETQTCWSEDGTGESFGDFLVSTETQTNFDIDCFSCTGSNDGCDYSRASTGGDRSESEQPISNCKQTQAPEKPATQFPHLEWKRFS</sequence>
<evidence type="ECO:0000313" key="4">
    <source>
        <dbReference type="Proteomes" id="UP000069272"/>
    </source>
</evidence>
<dbReference type="Proteomes" id="UP000069272">
    <property type="component" value="Chromosome 3R"/>
</dbReference>
<dbReference type="GO" id="GO:0005634">
    <property type="term" value="C:nucleus"/>
    <property type="evidence" value="ECO:0007669"/>
    <property type="project" value="TreeGrafter"/>
</dbReference>
<dbReference type="SMART" id="SM00355">
    <property type="entry name" value="ZnF_C2H2"/>
    <property type="match status" value="4"/>
</dbReference>
<evidence type="ECO:0000256" key="1">
    <source>
        <dbReference type="SAM" id="MobiDB-lite"/>
    </source>
</evidence>
<dbReference type="PROSITE" id="PS50157">
    <property type="entry name" value="ZINC_FINGER_C2H2_2"/>
    <property type="match status" value="2"/>
</dbReference>